<evidence type="ECO:0000256" key="10">
    <source>
        <dbReference type="ARBA" id="ARBA00023211"/>
    </source>
</evidence>
<accession>A0AAD7UDW3</accession>
<proteinExistence type="inferred from homology"/>
<dbReference type="PROSITE" id="PS51975">
    <property type="entry name" value="RNASE_H_2"/>
    <property type="match status" value="1"/>
</dbReference>
<feature type="non-terminal residue" evidence="15">
    <location>
        <position position="1"/>
    </location>
</feature>
<dbReference type="GO" id="GO:0003723">
    <property type="term" value="F:RNA binding"/>
    <property type="evidence" value="ECO:0007669"/>
    <property type="project" value="UniProtKB-UniRule"/>
</dbReference>
<evidence type="ECO:0000256" key="7">
    <source>
        <dbReference type="ARBA" id="ARBA00022723"/>
    </source>
</evidence>
<feature type="binding site" evidence="11">
    <location>
        <position position="11"/>
    </location>
    <ligand>
        <name>a divalent metal cation</name>
        <dbReference type="ChEBI" id="CHEBI:60240"/>
    </ligand>
</feature>
<dbReference type="InterPro" id="IPR024567">
    <property type="entry name" value="RNase_HII/HIII_dom"/>
</dbReference>
<keyword evidence="8 11" id="KW-0255">Endonuclease</keyword>
<evidence type="ECO:0000256" key="9">
    <source>
        <dbReference type="ARBA" id="ARBA00022801"/>
    </source>
</evidence>
<evidence type="ECO:0000256" key="2">
    <source>
        <dbReference type="ARBA" id="ARBA00004065"/>
    </source>
</evidence>
<organism evidence="15 16">
    <name type="scientific">Chrysophaeum taylorii</name>
    <dbReference type="NCBI Taxonomy" id="2483200"/>
    <lineage>
        <taxon>Eukaryota</taxon>
        <taxon>Sar</taxon>
        <taxon>Stramenopiles</taxon>
        <taxon>Ochrophyta</taxon>
        <taxon>Pelagophyceae</taxon>
        <taxon>Pelagomonadales</taxon>
        <taxon>Pelagomonadaceae</taxon>
        <taxon>Chrysophaeum</taxon>
    </lineage>
</organism>
<evidence type="ECO:0000256" key="5">
    <source>
        <dbReference type="ARBA" id="ARBA00022490"/>
    </source>
</evidence>
<gene>
    <name evidence="15" type="ORF">CTAYLR_003603</name>
</gene>
<dbReference type="InterPro" id="IPR001352">
    <property type="entry name" value="RNase_HII/HIII"/>
</dbReference>
<dbReference type="EMBL" id="JAQMWT010000388">
    <property type="protein sequence ID" value="KAJ8602197.1"/>
    <property type="molecule type" value="Genomic_DNA"/>
</dbReference>
<comment type="caution">
    <text evidence="15">The sequence shown here is derived from an EMBL/GenBank/DDBJ whole genome shotgun (WGS) entry which is preliminary data.</text>
</comment>
<comment type="catalytic activity">
    <reaction evidence="1 11 12">
        <text>Endonucleolytic cleavage to 5'-phosphomonoester.</text>
        <dbReference type="EC" id="3.1.26.4"/>
    </reaction>
</comment>
<reference evidence="15" key="1">
    <citation type="submission" date="2023-01" db="EMBL/GenBank/DDBJ databases">
        <title>Metagenome sequencing of chrysophaentin producing Chrysophaeum taylorii.</title>
        <authorList>
            <person name="Davison J."/>
            <person name="Bewley C."/>
        </authorList>
    </citation>
    <scope>NUCLEOTIDE SEQUENCE</scope>
    <source>
        <strain evidence="15">NIES-1699</strain>
    </source>
</reference>
<dbReference type="GO" id="GO:0004523">
    <property type="term" value="F:RNA-DNA hybrid ribonuclease activity"/>
    <property type="evidence" value="ECO:0007669"/>
    <property type="project" value="UniProtKB-UniRule"/>
</dbReference>
<dbReference type="AlphaFoldDB" id="A0AAD7UDW3"/>
<keyword evidence="5" id="KW-0963">Cytoplasm</keyword>
<evidence type="ECO:0000256" key="6">
    <source>
        <dbReference type="ARBA" id="ARBA00022722"/>
    </source>
</evidence>
<comment type="similarity">
    <text evidence="4 12">Belongs to the RNase HII family.</text>
</comment>
<feature type="binding site" evidence="11">
    <location>
        <position position="132"/>
    </location>
    <ligand>
        <name>a divalent metal cation</name>
        <dbReference type="ChEBI" id="CHEBI:60240"/>
    </ligand>
</feature>
<comment type="subcellular location">
    <subcellularLocation>
        <location evidence="3">Cytoplasm</location>
    </subcellularLocation>
</comment>
<dbReference type="Gene3D" id="3.30.420.10">
    <property type="entry name" value="Ribonuclease H-like superfamily/Ribonuclease H"/>
    <property type="match status" value="1"/>
</dbReference>
<comment type="cofactor">
    <cofactor evidence="11">
        <name>Mn(2+)</name>
        <dbReference type="ChEBI" id="CHEBI:29035"/>
    </cofactor>
    <cofactor evidence="11">
        <name>Mg(2+)</name>
        <dbReference type="ChEBI" id="CHEBI:18420"/>
    </cofactor>
    <text evidence="11">Manganese or magnesium. Binds 1 divalent metal ion per monomer in the absence of substrate. May bind a second metal ion after substrate binding.</text>
</comment>
<feature type="domain" description="RNase H type-2" evidence="14">
    <location>
        <begin position="5"/>
        <end position="229"/>
    </location>
</feature>
<dbReference type="EC" id="3.1.26.4" evidence="12"/>
<evidence type="ECO:0000256" key="12">
    <source>
        <dbReference type="RuleBase" id="RU003515"/>
    </source>
</evidence>
<dbReference type="GO" id="GO:0032299">
    <property type="term" value="C:ribonuclease H2 complex"/>
    <property type="evidence" value="ECO:0007669"/>
    <property type="project" value="TreeGrafter"/>
</dbReference>
<keyword evidence="9 11" id="KW-0378">Hydrolase</keyword>
<sequence>ARSVAYEFGVDEAGRGPLAGPVVCAACYLPPGTALDEVTDSKKIKTEEAREAVYAALVATPGVRFAVAKSEPALIDDINILQATLAAMRLAADALCRKLSGKGDKRDGDVLSCESSDTPADDLDGDFLALVDGNHDPWKKRPVAGLVSRAIVGGDATVLSISAASVIAKVTRDRIMNDLDKQHPAYDFAKHKGYGTVAHRRAIIEIGWIPGVHRVSYDPVKSILAAERDDPPPPPSLKKGAKRQKRT</sequence>
<dbReference type="PANTHER" id="PTHR10954:SF23">
    <property type="entry name" value="RIBONUCLEASE"/>
    <property type="match status" value="1"/>
</dbReference>
<evidence type="ECO:0000256" key="11">
    <source>
        <dbReference type="PROSITE-ProRule" id="PRU01319"/>
    </source>
</evidence>
<evidence type="ECO:0000256" key="8">
    <source>
        <dbReference type="ARBA" id="ARBA00022759"/>
    </source>
</evidence>
<dbReference type="Proteomes" id="UP001230188">
    <property type="component" value="Unassembled WGS sequence"/>
</dbReference>
<evidence type="ECO:0000256" key="3">
    <source>
        <dbReference type="ARBA" id="ARBA00004496"/>
    </source>
</evidence>
<keyword evidence="16" id="KW-1185">Reference proteome</keyword>
<evidence type="ECO:0000256" key="1">
    <source>
        <dbReference type="ARBA" id="ARBA00000077"/>
    </source>
</evidence>
<dbReference type="GO" id="GO:0046872">
    <property type="term" value="F:metal ion binding"/>
    <property type="evidence" value="ECO:0007669"/>
    <property type="project" value="UniProtKB-KW"/>
</dbReference>
<feature type="binding site" evidence="11">
    <location>
        <position position="12"/>
    </location>
    <ligand>
        <name>a divalent metal cation</name>
        <dbReference type="ChEBI" id="CHEBI:60240"/>
    </ligand>
</feature>
<name>A0AAD7UDW3_9STRA</name>
<evidence type="ECO:0000256" key="4">
    <source>
        <dbReference type="ARBA" id="ARBA00007383"/>
    </source>
</evidence>
<dbReference type="PANTHER" id="PTHR10954">
    <property type="entry name" value="RIBONUCLEASE H2 SUBUNIT A"/>
    <property type="match status" value="1"/>
</dbReference>
<protein>
    <recommendedName>
        <fullName evidence="12">Ribonuclease</fullName>
        <ecNumber evidence="12">3.1.26.4</ecNumber>
    </recommendedName>
</protein>
<dbReference type="InterPro" id="IPR022898">
    <property type="entry name" value="RNase_HII"/>
</dbReference>
<comment type="function">
    <text evidence="2 12">Endonuclease that specifically degrades the RNA of RNA-DNA hybrids.</text>
</comment>
<evidence type="ECO:0000259" key="14">
    <source>
        <dbReference type="PROSITE" id="PS51975"/>
    </source>
</evidence>
<evidence type="ECO:0000256" key="13">
    <source>
        <dbReference type="SAM" id="MobiDB-lite"/>
    </source>
</evidence>
<dbReference type="Pfam" id="PF01351">
    <property type="entry name" value="RNase_HII"/>
    <property type="match status" value="2"/>
</dbReference>
<evidence type="ECO:0000313" key="15">
    <source>
        <dbReference type="EMBL" id="KAJ8602197.1"/>
    </source>
</evidence>
<dbReference type="CDD" id="cd07182">
    <property type="entry name" value="RNase_HII_bacteria_HII_like"/>
    <property type="match status" value="1"/>
</dbReference>
<keyword evidence="7 11" id="KW-0479">Metal-binding</keyword>
<dbReference type="GO" id="GO:0043137">
    <property type="term" value="P:DNA replication, removal of RNA primer"/>
    <property type="evidence" value="ECO:0007669"/>
    <property type="project" value="TreeGrafter"/>
</dbReference>
<dbReference type="NCBIfam" id="NF000595">
    <property type="entry name" value="PRK00015.1-3"/>
    <property type="match status" value="1"/>
</dbReference>
<keyword evidence="6 11" id="KW-0540">Nuclease</keyword>
<dbReference type="GO" id="GO:0005737">
    <property type="term" value="C:cytoplasm"/>
    <property type="evidence" value="ECO:0007669"/>
    <property type="project" value="UniProtKB-SubCell"/>
</dbReference>
<feature type="region of interest" description="Disordered" evidence="13">
    <location>
        <begin position="224"/>
        <end position="247"/>
    </location>
</feature>
<dbReference type="InterPro" id="IPR012337">
    <property type="entry name" value="RNaseH-like_sf"/>
</dbReference>
<dbReference type="GO" id="GO:0006298">
    <property type="term" value="P:mismatch repair"/>
    <property type="evidence" value="ECO:0007669"/>
    <property type="project" value="TreeGrafter"/>
</dbReference>
<dbReference type="InterPro" id="IPR036397">
    <property type="entry name" value="RNaseH_sf"/>
</dbReference>
<keyword evidence="10" id="KW-0464">Manganese</keyword>
<dbReference type="SUPFAM" id="SSF53098">
    <property type="entry name" value="Ribonuclease H-like"/>
    <property type="match status" value="1"/>
</dbReference>
<evidence type="ECO:0000313" key="16">
    <source>
        <dbReference type="Proteomes" id="UP001230188"/>
    </source>
</evidence>